<feature type="signal peptide" evidence="1">
    <location>
        <begin position="1"/>
        <end position="19"/>
    </location>
</feature>
<sequence>MALFRILWWLLIEVDLDRGDHVDRVDRLLLFRILWWLLIEVDLDRGDHVDRVDRLLSILGRDMTLIDTHLVQEPEIGEKQSYFGFIEEIWEIDYGLTMQFLIFKCQWVKYPNRVSIDKFGITIVDLANVGHKDDPWVLANRVAHVFYVTDLANLKKEIVLSGKQKILGVDGVEDVEDYNQYDSMPLYT</sequence>
<dbReference type="InterPro" id="IPR025312">
    <property type="entry name" value="DUF4216"/>
</dbReference>
<organism evidence="3 4">
    <name type="scientific">Oryza sativa subsp. japonica</name>
    <name type="common">Rice</name>
    <dbReference type="NCBI Taxonomy" id="39947"/>
    <lineage>
        <taxon>Eukaryota</taxon>
        <taxon>Viridiplantae</taxon>
        <taxon>Streptophyta</taxon>
        <taxon>Embryophyta</taxon>
        <taxon>Tracheophyta</taxon>
        <taxon>Spermatophyta</taxon>
        <taxon>Magnoliopsida</taxon>
        <taxon>Liliopsida</taxon>
        <taxon>Poales</taxon>
        <taxon>Poaceae</taxon>
        <taxon>BOP clade</taxon>
        <taxon>Oryzoideae</taxon>
        <taxon>Oryzeae</taxon>
        <taxon>Oryzinae</taxon>
        <taxon>Oryza</taxon>
        <taxon>Oryza sativa</taxon>
    </lineage>
</organism>
<proteinExistence type="predicted"/>
<keyword evidence="1" id="KW-0732">Signal</keyword>
<evidence type="ECO:0000259" key="2">
    <source>
        <dbReference type="Pfam" id="PF13952"/>
    </source>
</evidence>
<dbReference type="Proteomes" id="UP000000763">
    <property type="component" value="Chromosome 4"/>
</dbReference>
<dbReference type="PANTHER" id="PTHR48258:SF9">
    <property type="entry name" value="OS01G0348150 PROTEIN"/>
    <property type="match status" value="1"/>
</dbReference>
<name>Q7XXJ9_ORYSJ</name>
<accession>Q7XXJ9</accession>
<dbReference type="EMBL" id="AL663011">
    <property type="protein sequence ID" value="CAD39315.1"/>
    <property type="molecule type" value="Genomic_DNA"/>
</dbReference>
<gene>
    <name evidence="3" type="primary">OSJNBb0080H08.6</name>
</gene>
<dbReference type="PANTHER" id="PTHR48258">
    <property type="entry name" value="DUF4218 DOMAIN-CONTAINING PROTEIN-RELATED"/>
    <property type="match status" value="1"/>
</dbReference>
<feature type="domain" description="DUF4216" evidence="2">
    <location>
        <begin position="90"/>
        <end position="154"/>
    </location>
</feature>
<evidence type="ECO:0000313" key="3">
    <source>
        <dbReference type="EMBL" id="CAD39315.1"/>
    </source>
</evidence>
<dbReference type="Pfam" id="PF13952">
    <property type="entry name" value="DUF4216"/>
    <property type="match status" value="1"/>
</dbReference>
<feature type="chain" id="PRO_5004294279" evidence="1">
    <location>
        <begin position="20"/>
        <end position="188"/>
    </location>
</feature>
<dbReference type="AlphaFoldDB" id="Q7XXJ9"/>
<reference evidence="4" key="2">
    <citation type="journal article" date="2008" name="Nucleic Acids Res.">
        <title>The rice annotation project database (RAP-DB): 2008 update.</title>
        <authorList>
            <consortium name="The rice annotation project (RAP)"/>
        </authorList>
    </citation>
    <scope>GENOME REANNOTATION</scope>
    <source>
        <strain evidence="4">cv. Nipponbare</strain>
    </source>
</reference>
<protein>
    <submittedName>
        <fullName evidence="3">OSJNBb0080H08.6 protein</fullName>
    </submittedName>
</protein>
<reference evidence="4" key="1">
    <citation type="journal article" date="2005" name="Nature">
        <title>The map-based sequence of the rice genome.</title>
        <authorList>
            <consortium name="International rice genome sequencing project (IRGSP)"/>
            <person name="Matsumoto T."/>
            <person name="Wu J."/>
            <person name="Kanamori H."/>
            <person name="Katayose Y."/>
            <person name="Fujisawa M."/>
            <person name="Namiki N."/>
            <person name="Mizuno H."/>
            <person name="Yamamoto K."/>
            <person name="Antonio B.A."/>
            <person name="Baba T."/>
            <person name="Sakata K."/>
            <person name="Nagamura Y."/>
            <person name="Aoki H."/>
            <person name="Arikawa K."/>
            <person name="Arita K."/>
            <person name="Bito T."/>
            <person name="Chiden Y."/>
            <person name="Fujitsuka N."/>
            <person name="Fukunaka R."/>
            <person name="Hamada M."/>
            <person name="Harada C."/>
            <person name="Hayashi A."/>
            <person name="Hijishita S."/>
            <person name="Honda M."/>
            <person name="Hosokawa S."/>
            <person name="Ichikawa Y."/>
            <person name="Idonuma A."/>
            <person name="Iijima M."/>
            <person name="Ikeda M."/>
            <person name="Ikeno M."/>
            <person name="Ito K."/>
            <person name="Ito S."/>
            <person name="Ito T."/>
            <person name="Ito Y."/>
            <person name="Ito Y."/>
            <person name="Iwabuchi A."/>
            <person name="Kamiya K."/>
            <person name="Karasawa W."/>
            <person name="Kurita K."/>
            <person name="Katagiri S."/>
            <person name="Kikuta A."/>
            <person name="Kobayashi H."/>
            <person name="Kobayashi N."/>
            <person name="Machita K."/>
            <person name="Maehara T."/>
            <person name="Masukawa M."/>
            <person name="Mizubayashi T."/>
            <person name="Mukai Y."/>
            <person name="Nagasaki H."/>
            <person name="Nagata Y."/>
            <person name="Naito S."/>
            <person name="Nakashima M."/>
            <person name="Nakama Y."/>
            <person name="Nakamichi Y."/>
            <person name="Nakamura M."/>
            <person name="Meguro A."/>
            <person name="Negishi M."/>
            <person name="Ohta I."/>
            <person name="Ohta T."/>
            <person name="Okamoto M."/>
            <person name="Ono N."/>
            <person name="Saji S."/>
            <person name="Sakaguchi M."/>
            <person name="Sakai K."/>
            <person name="Shibata M."/>
            <person name="Shimokawa T."/>
            <person name="Song J."/>
            <person name="Takazaki Y."/>
            <person name="Terasawa K."/>
            <person name="Tsugane M."/>
            <person name="Tsuji K."/>
            <person name="Ueda S."/>
            <person name="Waki K."/>
            <person name="Yamagata H."/>
            <person name="Yamamoto M."/>
            <person name="Yamamoto S."/>
            <person name="Yamane H."/>
            <person name="Yoshiki S."/>
            <person name="Yoshihara R."/>
            <person name="Yukawa K."/>
            <person name="Zhong H."/>
            <person name="Yano M."/>
            <person name="Yuan Q."/>
            <person name="Ouyang S."/>
            <person name="Liu J."/>
            <person name="Jones K.M."/>
            <person name="Gansberger K."/>
            <person name="Moffat K."/>
            <person name="Hill J."/>
            <person name="Bera J."/>
            <person name="Fadrosh D."/>
            <person name="Jin S."/>
            <person name="Johri S."/>
            <person name="Kim M."/>
            <person name="Overton L."/>
            <person name="Reardon M."/>
            <person name="Tsitrin T."/>
            <person name="Vuong H."/>
            <person name="Weaver B."/>
            <person name="Ciecko A."/>
            <person name="Tallon L."/>
            <person name="Jackson J."/>
            <person name="Pai G."/>
            <person name="Aken S.V."/>
            <person name="Utterback T."/>
            <person name="Reidmuller S."/>
            <person name="Feldblyum T."/>
            <person name="Hsiao J."/>
            <person name="Zismann V."/>
            <person name="Iobst S."/>
            <person name="de Vazeille A.R."/>
            <person name="Buell C.R."/>
            <person name="Ying K."/>
            <person name="Li Y."/>
            <person name="Lu T."/>
            <person name="Huang Y."/>
            <person name="Zhao Q."/>
            <person name="Feng Q."/>
            <person name="Zhang L."/>
            <person name="Zhu J."/>
            <person name="Weng Q."/>
            <person name="Mu J."/>
            <person name="Lu Y."/>
            <person name="Fan D."/>
            <person name="Liu Y."/>
            <person name="Guan J."/>
            <person name="Zhang Y."/>
            <person name="Yu S."/>
            <person name="Liu X."/>
            <person name="Zhang Y."/>
            <person name="Hong G."/>
            <person name="Han B."/>
            <person name="Choisne N."/>
            <person name="Demange N."/>
            <person name="Orjeda G."/>
            <person name="Samain S."/>
            <person name="Cattolico L."/>
            <person name="Pelletier E."/>
            <person name="Couloux A."/>
            <person name="Segurens B."/>
            <person name="Wincker P."/>
            <person name="D'Hont A."/>
            <person name="Scarpelli C."/>
            <person name="Weissenbach J."/>
            <person name="Salanoubat M."/>
            <person name="Quetier F."/>
            <person name="Yu Y."/>
            <person name="Kim H.R."/>
            <person name="Rambo T."/>
            <person name="Currie J."/>
            <person name="Collura K."/>
            <person name="Luo M."/>
            <person name="Yang T."/>
            <person name="Ammiraju J.S.S."/>
            <person name="Engler F."/>
            <person name="Soderlund C."/>
            <person name="Wing R.A."/>
            <person name="Palmer L.E."/>
            <person name="de la Bastide M."/>
            <person name="Spiegel L."/>
            <person name="Nascimento L."/>
            <person name="Zutavern T."/>
            <person name="O'Shaughnessy A."/>
            <person name="Dike S."/>
            <person name="Dedhia N."/>
            <person name="Preston R."/>
            <person name="Balija V."/>
            <person name="McCombie W.R."/>
            <person name="Chow T."/>
            <person name="Chen H."/>
            <person name="Chung M."/>
            <person name="Chen C."/>
            <person name="Shaw J."/>
            <person name="Wu H."/>
            <person name="Hsiao K."/>
            <person name="Chao Y."/>
            <person name="Chu M."/>
            <person name="Cheng C."/>
            <person name="Hour A."/>
            <person name="Lee P."/>
            <person name="Lin S."/>
            <person name="Lin Y."/>
            <person name="Liou J."/>
            <person name="Liu S."/>
            <person name="Hsing Y."/>
            <person name="Raghuvanshi S."/>
            <person name="Mohanty A."/>
            <person name="Bharti A.K."/>
            <person name="Gaur A."/>
            <person name="Gupta V."/>
            <person name="Kumar D."/>
            <person name="Ravi V."/>
            <person name="Vij S."/>
            <person name="Kapur A."/>
            <person name="Khurana P."/>
            <person name="Khurana P."/>
            <person name="Khurana J.P."/>
            <person name="Tyagi A.K."/>
            <person name="Gaikwad K."/>
            <person name="Singh A."/>
            <person name="Dalal V."/>
            <person name="Srivastava S."/>
            <person name="Dixit A."/>
            <person name="Pal A.K."/>
            <person name="Ghazi I.A."/>
            <person name="Yadav M."/>
            <person name="Pandit A."/>
            <person name="Bhargava A."/>
            <person name="Sureshbabu K."/>
            <person name="Batra K."/>
            <person name="Sharma T.R."/>
            <person name="Mohapatra T."/>
            <person name="Singh N.K."/>
            <person name="Messing J."/>
            <person name="Nelson A.B."/>
            <person name="Fuks G."/>
            <person name="Kavchok S."/>
            <person name="Keizer G."/>
            <person name="Linton E."/>
            <person name="Llaca V."/>
            <person name="Song R."/>
            <person name="Tanyolac B."/>
            <person name="Young S."/>
            <person name="Ho-Il K."/>
            <person name="Hahn J.H."/>
            <person name="Sangsakoo G."/>
            <person name="Vanavichit A."/>
            <person name="de Mattos Luiz.A.T."/>
            <person name="Zimmer P.D."/>
            <person name="Malone G."/>
            <person name="Dellagostin O."/>
            <person name="de Oliveira A.C."/>
            <person name="Bevan M."/>
            <person name="Bancroft I."/>
            <person name="Minx P."/>
            <person name="Cordum H."/>
            <person name="Wilson R."/>
            <person name="Cheng Z."/>
            <person name="Jin W."/>
            <person name="Jiang J."/>
            <person name="Leong S.A."/>
            <person name="Iwama H."/>
            <person name="Gojobori T."/>
            <person name="Itoh T."/>
            <person name="Niimura Y."/>
            <person name="Fujii Y."/>
            <person name="Habara T."/>
            <person name="Sakai H."/>
            <person name="Sato Y."/>
            <person name="Wilson G."/>
            <person name="Kumar K."/>
            <person name="McCouch S."/>
            <person name="Juretic N."/>
            <person name="Hoen D."/>
            <person name="Wright S."/>
            <person name="Bruskiewich R."/>
            <person name="Bureau T."/>
            <person name="Miyao A."/>
            <person name="Hirochika H."/>
            <person name="Nishikawa T."/>
            <person name="Kadowaki K."/>
            <person name="Sugiura M."/>
            <person name="Burr B."/>
            <person name="Sasaki T."/>
        </authorList>
    </citation>
    <scope>NUCLEOTIDE SEQUENCE [LARGE SCALE GENOMIC DNA]</scope>
    <source>
        <strain evidence="4">cv. Nipponbare</strain>
    </source>
</reference>
<evidence type="ECO:0000256" key="1">
    <source>
        <dbReference type="SAM" id="SignalP"/>
    </source>
</evidence>
<evidence type="ECO:0000313" key="4">
    <source>
        <dbReference type="Proteomes" id="UP000000763"/>
    </source>
</evidence>